<reference evidence="2" key="1">
    <citation type="submission" date="2022-11" db="UniProtKB">
        <authorList>
            <consortium name="WormBaseParasite"/>
        </authorList>
    </citation>
    <scope>IDENTIFICATION</scope>
</reference>
<protein>
    <submittedName>
        <fullName evidence="2">Uncharacterized protein</fullName>
    </submittedName>
</protein>
<sequence>METLIATPAPAAVAIEEGEEEIDRHESILPSKVTTTTPTGGSSSGSDILQPSSSENRRSNFSSRASTVSECESLKLEETIERLEEVVEKLTARESQSIESADISNPFNESLSDVEECCQNNSSDAFSTPPIIPKLDLQEHFSTAARPSEALNILSKTNNNPNPFRLEAWGIDTRDVQTARVDAWHQTSIDSNDDENAAEAAGANDDIYEIEIKDGSHSAPNTQRKIAPCAVTYPQTEAFINLVMGDMHGFMEIESTAKFYPDGCFT</sequence>
<name>A0AC34G5K1_9BILA</name>
<dbReference type="WBParaSite" id="ES5_v2.g24595.t1">
    <property type="protein sequence ID" value="ES5_v2.g24595.t1"/>
    <property type="gene ID" value="ES5_v2.g24595"/>
</dbReference>
<evidence type="ECO:0000313" key="1">
    <source>
        <dbReference type="Proteomes" id="UP000887579"/>
    </source>
</evidence>
<dbReference type="Proteomes" id="UP000887579">
    <property type="component" value="Unplaced"/>
</dbReference>
<organism evidence="1 2">
    <name type="scientific">Panagrolaimus sp. ES5</name>
    <dbReference type="NCBI Taxonomy" id="591445"/>
    <lineage>
        <taxon>Eukaryota</taxon>
        <taxon>Metazoa</taxon>
        <taxon>Ecdysozoa</taxon>
        <taxon>Nematoda</taxon>
        <taxon>Chromadorea</taxon>
        <taxon>Rhabditida</taxon>
        <taxon>Tylenchina</taxon>
        <taxon>Panagrolaimomorpha</taxon>
        <taxon>Panagrolaimoidea</taxon>
        <taxon>Panagrolaimidae</taxon>
        <taxon>Panagrolaimus</taxon>
    </lineage>
</organism>
<proteinExistence type="predicted"/>
<accession>A0AC34G5K1</accession>
<evidence type="ECO:0000313" key="2">
    <source>
        <dbReference type="WBParaSite" id="ES5_v2.g24595.t1"/>
    </source>
</evidence>